<dbReference type="Gene3D" id="3.40.50.2000">
    <property type="entry name" value="Glycogen Phosphorylase B"/>
    <property type="match status" value="2"/>
</dbReference>
<comment type="caution">
    <text evidence="2">The sequence shown here is derived from an EMBL/GenBank/DDBJ whole genome shotgun (WGS) entry which is preliminary data.</text>
</comment>
<proteinExistence type="predicted"/>
<dbReference type="STRING" id="388413.ALPR1_09323"/>
<dbReference type="RefSeq" id="WP_008200063.1">
    <property type="nucleotide sequence ID" value="NZ_CM001023.1"/>
</dbReference>
<accession>A3I1Z9</accession>
<evidence type="ECO:0000259" key="1">
    <source>
        <dbReference type="Pfam" id="PF00534"/>
    </source>
</evidence>
<evidence type="ECO:0000313" key="3">
    <source>
        <dbReference type="Proteomes" id="UP000003919"/>
    </source>
</evidence>
<dbReference type="HOGENOM" id="CLU_009583_2_5_10"/>
<evidence type="ECO:0000313" key="2">
    <source>
        <dbReference type="EMBL" id="EAZ79815.1"/>
    </source>
</evidence>
<feature type="domain" description="Glycosyl transferase family 1" evidence="1">
    <location>
        <begin position="173"/>
        <end position="318"/>
    </location>
</feature>
<dbReference type="Proteomes" id="UP000003919">
    <property type="component" value="Chromosome"/>
</dbReference>
<dbReference type="EMBL" id="CM001023">
    <property type="protein sequence ID" value="EAZ79815.1"/>
    <property type="molecule type" value="Genomic_DNA"/>
</dbReference>
<name>A3I1Z9_9BACT</name>
<dbReference type="EMBL" id="AAXU02000001">
    <property type="protein sequence ID" value="EAZ79815.1"/>
    <property type="molecule type" value="Genomic_DNA"/>
</dbReference>
<dbReference type="SUPFAM" id="SSF53756">
    <property type="entry name" value="UDP-Glycosyltransferase/glycogen phosphorylase"/>
    <property type="match status" value="1"/>
</dbReference>
<keyword evidence="2" id="KW-0808">Transferase</keyword>
<dbReference type="eggNOG" id="COG0438">
    <property type="taxonomic scope" value="Bacteria"/>
</dbReference>
<dbReference type="InterPro" id="IPR001296">
    <property type="entry name" value="Glyco_trans_1"/>
</dbReference>
<dbReference type="PANTHER" id="PTHR12526">
    <property type="entry name" value="GLYCOSYLTRANSFERASE"/>
    <property type="match status" value="1"/>
</dbReference>
<dbReference type="PANTHER" id="PTHR12526:SF638">
    <property type="entry name" value="SPORE COAT PROTEIN SA"/>
    <property type="match status" value="1"/>
</dbReference>
<dbReference type="AlphaFoldDB" id="A3I1Z9"/>
<dbReference type="OrthoDB" id="832722at2"/>
<organism evidence="2 3">
    <name type="scientific">Algoriphagus machipongonensis</name>
    <dbReference type="NCBI Taxonomy" id="388413"/>
    <lineage>
        <taxon>Bacteria</taxon>
        <taxon>Pseudomonadati</taxon>
        <taxon>Bacteroidota</taxon>
        <taxon>Cytophagia</taxon>
        <taxon>Cytophagales</taxon>
        <taxon>Cyclobacteriaceae</taxon>
        <taxon>Algoriphagus</taxon>
    </lineage>
</organism>
<protein>
    <submittedName>
        <fullName evidence="2">Glycosyl transferase</fullName>
    </submittedName>
</protein>
<reference evidence="2 3" key="1">
    <citation type="journal article" date="2011" name="J. Bacteriol.">
        <title>Complete genome sequence of Algoriphagus sp. PR1, bacterial prey of a colony-forming choanoflagellate.</title>
        <authorList>
            <person name="Alegado R.A."/>
            <person name="Ferriera S."/>
            <person name="Nusbaum C."/>
            <person name="Young S.K."/>
            <person name="Zeng Q."/>
            <person name="Imamovic A."/>
            <person name="Fairclough S.R."/>
            <person name="King N."/>
        </authorList>
    </citation>
    <scope>NUCLEOTIDE SEQUENCE [LARGE SCALE GENOMIC DNA]</scope>
    <source>
        <strain evidence="2 3">PR1</strain>
    </source>
</reference>
<sequence>MSQQSGKSYRILFLGETYRADAQTWIKGIEKVSGVKIETMEVDSKGSRALRMLKFLKFWIEILQIKKNEFDIVLAERATSYGFFSLFVPAKVHVVAQQGITDAYPETGFSGKYKRFLQKKVYKKVDLIHAWGEVMVPAMLQSKADPAKILVMPKGMDLNKYDFVDPFKREINYKAIVTRSLTQVYHHEMILESLAILKKKKLPIFLTIVGDGVLMDDLKRKSEQLGIQGLVDFKGRISNESLPPLLQDSSIYISVPETEGVSASLFEAMASGCFPIVTDLPGTRAFIRDGENGMLVPVNDAKSLAKAIESFLNSSEKYFPSINQNRRYIETKANLDKNMAIIFERYLSILNSKSDSEN</sequence>
<dbReference type="Pfam" id="PF00534">
    <property type="entry name" value="Glycos_transf_1"/>
    <property type="match status" value="1"/>
</dbReference>
<gene>
    <name evidence="2" type="ORF">ALPR1_09323</name>
</gene>
<keyword evidence="3" id="KW-1185">Reference proteome</keyword>
<dbReference type="GO" id="GO:0016757">
    <property type="term" value="F:glycosyltransferase activity"/>
    <property type="evidence" value="ECO:0007669"/>
    <property type="project" value="InterPro"/>
</dbReference>